<dbReference type="PANTHER" id="PTHR31126">
    <property type="entry name" value="TYROSINE-PROTEIN PHOSPHATASE"/>
    <property type="match status" value="1"/>
</dbReference>
<evidence type="ECO:0000313" key="5">
    <source>
        <dbReference type="EMBL" id="PWN41977.1"/>
    </source>
</evidence>
<dbReference type="STRING" id="1522189.A0A316VWF3"/>
<dbReference type="OrthoDB" id="6375174at2759"/>
<dbReference type="GO" id="GO:0052840">
    <property type="term" value="F:inositol diphosphate tetrakisphosphate diphosphatase activity"/>
    <property type="evidence" value="ECO:0007669"/>
    <property type="project" value="TreeGrafter"/>
</dbReference>
<dbReference type="Gene3D" id="3.90.190.10">
    <property type="entry name" value="Protein tyrosine phosphatase superfamily"/>
    <property type="match status" value="1"/>
</dbReference>
<dbReference type="FunFam" id="3.90.190.10:FF:000035">
    <property type="entry name" value="Tyrosine phosphatase, putative"/>
    <property type="match status" value="1"/>
</dbReference>
<name>A0A316VWF3_9BASI</name>
<dbReference type="PANTHER" id="PTHR31126:SF74">
    <property type="entry name" value="TYROSINE-PROTEIN PHOSPHATASE-LIKE PROTEIN OCA2"/>
    <property type="match status" value="1"/>
</dbReference>
<proteinExistence type="predicted"/>
<evidence type="ECO:0000313" key="6">
    <source>
        <dbReference type="Proteomes" id="UP000245783"/>
    </source>
</evidence>
<reference evidence="5 6" key="1">
    <citation type="journal article" date="2018" name="Mol. Biol. Evol.">
        <title>Broad Genomic Sampling Reveals a Smut Pathogenic Ancestry of the Fungal Clade Ustilaginomycotina.</title>
        <authorList>
            <person name="Kijpornyongpan T."/>
            <person name="Mondo S.J."/>
            <person name="Barry K."/>
            <person name="Sandor L."/>
            <person name="Lee J."/>
            <person name="Lipzen A."/>
            <person name="Pangilinan J."/>
            <person name="LaButti K."/>
            <person name="Hainaut M."/>
            <person name="Henrissat B."/>
            <person name="Grigoriev I.V."/>
            <person name="Spatafora J.W."/>
            <person name="Aime M.C."/>
        </authorList>
    </citation>
    <scope>NUCLEOTIDE SEQUENCE [LARGE SCALE GENOMIC DNA]</scope>
    <source>
        <strain evidence="5 6">MCA 4658</strain>
    </source>
</reference>
<dbReference type="RefSeq" id="XP_025369137.1">
    <property type="nucleotide sequence ID" value="XM_025512261.1"/>
</dbReference>
<dbReference type="InterPro" id="IPR020428">
    <property type="entry name" value="PFA-DSPs"/>
</dbReference>
<keyword evidence="2" id="KW-0963">Cytoplasm</keyword>
<accession>A0A316VWF3</accession>
<dbReference type="GO" id="GO:0005737">
    <property type="term" value="C:cytoplasm"/>
    <property type="evidence" value="ECO:0007669"/>
    <property type="project" value="UniProtKB-SubCell"/>
</dbReference>
<feature type="compositionally biased region" description="Polar residues" evidence="4">
    <location>
        <begin position="60"/>
        <end position="70"/>
    </location>
</feature>
<evidence type="ECO:0000256" key="2">
    <source>
        <dbReference type="ARBA" id="ARBA00022490"/>
    </source>
</evidence>
<sequence>MPATAQVPPFLAASFSAQLGEEALSSLAVPAGARPASASAPPAPTFDVAGTTVVADVQRNLSSSPTTADCTTDGKDVKESKAQPLGQPAVSGSATSSDHVKLARVSKGGSAAAAPVGATLDIWAAQALVVPPLNFDMVVPGVYRSGHPNERNFEFMRRLGLKSIMYLAAEDYRPHVVSWAEENKVKVLHHRISVNKEPFAEMEPDAVAAAMGDLLDRRNLPMLVHCNKGKYRVGVFAALVRKLQGWTLTSIYAEYERFAGQKITDEEVRQWSCGPKVPSNQGCSPLLIRSSLIFSSCPQYGATQHTSQAGVLGNQALVLREPSVRNFGKVVVHPLHNKHDFQHDIIAIALLSADA</sequence>
<protein>
    <recommendedName>
        <fullName evidence="7">Protein-tyrosine phosphatase</fullName>
    </recommendedName>
</protein>
<dbReference type="Proteomes" id="UP000245783">
    <property type="component" value="Unassembled WGS sequence"/>
</dbReference>
<feature type="region of interest" description="Disordered" evidence="4">
    <location>
        <begin position="60"/>
        <end position="94"/>
    </location>
</feature>
<dbReference type="PRINTS" id="PR01911">
    <property type="entry name" value="PFDSPHPHTASE"/>
</dbReference>
<dbReference type="SUPFAM" id="SSF52799">
    <property type="entry name" value="(Phosphotyrosine protein) phosphatases II"/>
    <property type="match status" value="1"/>
</dbReference>
<dbReference type="GeneID" id="37034131"/>
<organism evidence="5 6">
    <name type="scientific">Ceraceosorus guamensis</name>
    <dbReference type="NCBI Taxonomy" id="1522189"/>
    <lineage>
        <taxon>Eukaryota</taxon>
        <taxon>Fungi</taxon>
        <taxon>Dikarya</taxon>
        <taxon>Basidiomycota</taxon>
        <taxon>Ustilaginomycotina</taxon>
        <taxon>Exobasidiomycetes</taxon>
        <taxon>Ceraceosorales</taxon>
        <taxon>Ceraceosoraceae</taxon>
        <taxon>Ceraceosorus</taxon>
    </lineage>
</organism>
<dbReference type="Pfam" id="PF03162">
    <property type="entry name" value="Y_phosphatase2"/>
    <property type="match status" value="1"/>
</dbReference>
<keyword evidence="6" id="KW-1185">Reference proteome</keyword>
<feature type="compositionally biased region" description="Basic and acidic residues" evidence="4">
    <location>
        <begin position="72"/>
        <end position="81"/>
    </location>
</feature>
<evidence type="ECO:0000256" key="4">
    <source>
        <dbReference type="SAM" id="MobiDB-lite"/>
    </source>
</evidence>
<evidence type="ECO:0008006" key="7">
    <source>
        <dbReference type="Google" id="ProtNLM"/>
    </source>
</evidence>
<dbReference type="InParanoid" id="A0A316VWF3"/>
<dbReference type="EMBL" id="KZ819385">
    <property type="protein sequence ID" value="PWN41977.1"/>
    <property type="molecule type" value="Genomic_DNA"/>
</dbReference>
<dbReference type="InterPro" id="IPR029021">
    <property type="entry name" value="Prot-tyrosine_phosphatase-like"/>
</dbReference>
<gene>
    <name evidence="5" type="ORF">IE81DRAFT_302860</name>
</gene>
<evidence type="ECO:0000256" key="3">
    <source>
        <dbReference type="ARBA" id="ARBA00022801"/>
    </source>
</evidence>
<comment type="subcellular location">
    <subcellularLocation>
        <location evidence="1">Cytoplasm</location>
    </subcellularLocation>
</comment>
<evidence type="ECO:0000256" key="1">
    <source>
        <dbReference type="ARBA" id="ARBA00004496"/>
    </source>
</evidence>
<dbReference type="GO" id="GO:0016791">
    <property type="term" value="F:phosphatase activity"/>
    <property type="evidence" value="ECO:0007669"/>
    <property type="project" value="InterPro"/>
</dbReference>
<dbReference type="InterPro" id="IPR004861">
    <property type="entry name" value="Siw14-like"/>
</dbReference>
<keyword evidence="3" id="KW-0378">Hydrolase</keyword>
<dbReference type="AlphaFoldDB" id="A0A316VWF3"/>